<accession>K1VQ20</accession>
<dbReference type="EMBL" id="AMBO01000277">
    <property type="protein sequence ID" value="EKD02696.1"/>
    <property type="molecule type" value="Genomic_DNA"/>
</dbReference>
<dbReference type="InParanoid" id="K1VQ20"/>
<comment type="caution">
    <text evidence="1">The sequence shown here is derived from an EMBL/GenBank/DDBJ whole genome shotgun (WGS) entry which is preliminary data.</text>
</comment>
<evidence type="ECO:0000313" key="1">
    <source>
        <dbReference type="EMBL" id="EKD02696.1"/>
    </source>
</evidence>
<name>K1VQ20_TRIAC</name>
<protein>
    <submittedName>
        <fullName evidence="1">Uncharacterized protein</fullName>
    </submittedName>
</protein>
<dbReference type="AlphaFoldDB" id="K1VQ20"/>
<evidence type="ECO:0000313" key="2">
    <source>
        <dbReference type="Proteomes" id="UP000006757"/>
    </source>
</evidence>
<reference evidence="1 2" key="1">
    <citation type="journal article" date="2012" name="Eukaryot. Cell">
        <title>Genome sequence of the Trichosporon asahii environmental strain CBS 8904.</title>
        <authorList>
            <person name="Yang R.Y."/>
            <person name="Li H.T."/>
            <person name="Zhu H."/>
            <person name="Zhou G.P."/>
            <person name="Wang M."/>
            <person name="Wang L."/>
        </authorList>
    </citation>
    <scope>NUCLEOTIDE SEQUENCE [LARGE SCALE GENOMIC DNA]</scope>
    <source>
        <strain evidence="1 2">CBS 8904</strain>
    </source>
</reference>
<dbReference type="HOGENOM" id="CLU_1373069_0_0_1"/>
<proteinExistence type="predicted"/>
<gene>
    <name evidence="1" type="ORF">A1Q2_02926</name>
</gene>
<keyword evidence="2" id="KW-1185">Reference proteome</keyword>
<dbReference type="Proteomes" id="UP000006757">
    <property type="component" value="Unassembled WGS sequence"/>
</dbReference>
<sequence>MLADSSPSRTGTYSLDPSVLPKYQSWSLRDRLLCSPGLPLSLVPRTPLLCEGSRRAPSTVSPSPQAPNRRAQLTYRSLAPRPPSGSDGAVRVCDVLRISQAPIPIPPAPHDIHLSSSHHLIPTLLDTLNTLDTLSNDGFESLAGRPVTLSSQEPEPLGLVARISSVASALRRGRLPTHRQSQRTSGAASSTFVVVCIWA</sequence>
<organism evidence="1 2">
    <name type="scientific">Trichosporon asahii var. asahii (strain CBS 8904)</name>
    <name type="common">Yeast</name>
    <dbReference type="NCBI Taxonomy" id="1220162"/>
    <lineage>
        <taxon>Eukaryota</taxon>
        <taxon>Fungi</taxon>
        <taxon>Dikarya</taxon>
        <taxon>Basidiomycota</taxon>
        <taxon>Agaricomycotina</taxon>
        <taxon>Tremellomycetes</taxon>
        <taxon>Trichosporonales</taxon>
        <taxon>Trichosporonaceae</taxon>
        <taxon>Trichosporon</taxon>
    </lineage>
</organism>